<name>A0ABS8TJ73_DATST</name>
<keyword evidence="3" id="KW-1185">Reference proteome</keyword>
<evidence type="ECO:0000313" key="2">
    <source>
        <dbReference type="EMBL" id="MCD7471554.1"/>
    </source>
</evidence>
<comment type="caution">
    <text evidence="2">The sequence shown here is derived from an EMBL/GenBank/DDBJ whole genome shotgun (WGS) entry which is preliminary data.</text>
</comment>
<dbReference type="Proteomes" id="UP000823775">
    <property type="component" value="Unassembled WGS sequence"/>
</dbReference>
<gene>
    <name evidence="2" type="ORF">HAX54_012049</name>
</gene>
<evidence type="ECO:0000313" key="3">
    <source>
        <dbReference type="Proteomes" id="UP000823775"/>
    </source>
</evidence>
<feature type="compositionally biased region" description="Basic and acidic residues" evidence="1">
    <location>
        <begin position="1"/>
        <end position="11"/>
    </location>
</feature>
<feature type="region of interest" description="Disordered" evidence="1">
    <location>
        <begin position="1"/>
        <end position="33"/>
    </location>
</feature>
<protein>
    <submittedName>
        <fullName evidence="2">Uncharacterized protein</fullName>
    </submittedName>
</protein>
<evidence type="ECO:0000256" key="1">
    <source>
        <dbReference type="SAM" id="MobiDB-lite"/>
    </source>
</evidence>
<organism evidence="2 3">
    <name type="scientific">Datura stramonium</name>
    <name type="common">Jimsonweed</name>
    <name type="synonym">Common thornapple</name>
    <dbReference type="NCBI Taxonomy" id="4076"/>
    <lineage>
        <taxon>Eukaryota</taxon>
        <taxon>Viridiplantae</taxon>
        <taxon>Streptophyta</taxon>
        <taxon>Embryophyta</taxon>
        <taxon>Tracheophyta</taxon>
        <taxon>Spermatophyta</taxon>
        <taxon>Magnoliopsida</taxon>
        <taxon>eudicotyledons</taxon>
        <taxon>Gunneridae</taxon>
        <taxon>Pentapetalae</taxon>
        <taxon>asterids</taxon>
        <taxon>lamiids</taxon>
        <taxon>Solanales</taxon>
        <taxon>Solanaceae</taxon>
        <taxon>Solanoideae</taxon>
        <taxon>Datureae</taxon>
        <taxon>Datura</taxon>
    </lineage>
</organism>
<sequence>MSSSRKPDKGKAPSTSRRKGKGKAKATPVPSNTRDTIIDCVPVVMTHYVIYARRPITTKTLLLGG</sequence>
<feature type="non-terminal residue" evidence="2">
    <location>
        <position position="65"/>
    </location>
</feature>
<dbReference type="EMBL" id="JACEIK010001697">
    <property type="protein sequence ID" value="MCD7471554.1"/>
    <property type="molecule type" value="Genomic_DNA"/>
</dbReference>
<reference evidence="2 3" key="1">
    <citation type="journal article" date="2021" name="BMC Genomics">
        <title>Datura genome reveals duplications of psychoactive alkaloid biosynthetic genes and high mutation rate following tissue culture.</title>
        <authorList>
            <person name="Rajewski A."/>
            <person name="Carter-House D."/>
            <person name="Stajich J."/>
            <person name="Litt A."/>
        </authorList>
    </citation>
    <scope>NUCLEOTIDE SEQUENCE [LARGE SCALE GENOMIC DNA]</scope>
    <source>
        <strain evidence="2">AR-01</strain>
    </source>
</reference>
<accession>A0ABS8TJ73</accession>
<proteinExistence type="predicted"/>